<dbReference type="Proteomes" id="UP000217083">
    <property type="component" value="Unassembled WGS sequence"/>
</dbReference>
<evidence type="ECO:0000259" key="1">
    <source>
        <dbReference type="PROSITE" id="PS51819"/>
    </source>
</evidence>
<keyword evidence="3" id="KW-1185">Reference proteome</keyword>
<evidence type="ECO:0000313" key="3">
    <source>
        <dbReference type="Proteomes" id="UP000217083"/>
    </source>
</evidence>
<gene>
    <name evidence="2" type="ORF">CIB95_12385</name>
</gene>
<dbReference type="AlphaFoldDB" id="A0A263BRL3"/>
<organism evidence="2 3">
    <name type="scientific">Lottiidibacillus patelloidae</name>
    <dbReference type="NCBI Taxonomy" id="2670334"/>
    <lineage>
        <taxon>Bacteria</taxon>
        <taxon>Bacillati</taxon>
        <taxon>Bacillota</taxon>
        <taxon>Bacilli</taxon>
        <taxon>Bacillales</taxon>
        <taxon>Bacillaceae</taxon>
        <taxon>Lottiidibacillus</taxon>
    </lineage>
</organism>
<dbReference type="InterPro" id="IPR029068">
    <property type="entry name" value="Glyas_Bleomycin-R_OHBP_Dase"/>
</dbReference>
<name>A0A263BRL3_9BACI</name>
<dbReference type="CDD" id="cd06587">
    <property type="entry name" value="VOC"/>
    <property type="match status" value="1"/>
</dbReference>
<dbReference type="Pfam" id="PF00903">
    <property type="entry name" value="Glyoxalase"/>
    <property type="match status" value="1"/>
</dbReference>
<keyword evidence="2" id="KW-0560">Oxidoreductase</keyword>
<dbReference type="SUPFAM" id="SSF54593">
    <property type="entry name" value="Glyoxalase/Bleomycin resistance protein/Dihydroxybiphenyl dioxygenase"/>
    <property type="match status" value="1"/>
</dbReference>
<dbReference type="InterPro" id="IPR004360">
    <property type="entry name" value="Glyas_Fos-R_dOase_dom"/>
</dbReference>
<protein>
    <submittedName>
        <fullName evidence="2">Glyoxalase/bleomycin resistance/dioxygenase family protein</fullName>
    </submittedName>
</protein>
<dbReference type="EMBL" id="NPIA01000007">
    <property type="protein sequence ID" value="OZM56353.1"/>
    <property type="molecule type" value="Genomic_DNA"/>
</dbReference>
<keyword evidence="2" id="KW-0223">Dioxygenase</keyword>
<comment type="caution">
    <text evidence="2">The sequence shown here is derived from an EMBL/GenBank/DDBJ whole genome shotgun (WGS) entry which is preliminary data.</text>
</comment>
<dbReference type="PROSITE" id="PS51819">
    <property type="entry name" value="VOC"/>
    <property type="match status" value="1"/>
</dbReference>
<reference evidence="2 3" key="2">
    <citation type="submission" date="2017-09" db="EMBL/GenBank/DDBJ databases">
        <title>Bacillus patelloidae sp. nov., isolated from the intestinal tract of a marine limpet.</title>
        <authorList>
            <person name="Liu R."/>
            <person name="Dong C."/>
            <person name="Shao Z."/>
        </authorList>
    </citation>
    <scope>NUCLEOTIDE SEQUENCE [LARGE SCALE GENOMIC DNA]</scope>
    <source>
        <strain evidence="2 3">SA5d-4</strain>
    </source>
</reference>
<dbReference type="InterPro" id="IPR037523">
    <property type="entry name" value="VOC_core"/>
</dbReference>
<dbReference type="GO" id="GO:0051213">
    <property type="term" value="F:dioxygenase activity"/>
    <property type="evidence" value="ECO:0007669"/>
    <property type="project" value="UniProtKB-KW"/>
</dbReference>
<feature type="domain" description="VOC" evidence="1">
    <location>
        <begin position="8"/>
        <end position="129"/>
    </location>
</feature>
<dbReference type="Gene3D" id="3.10.180.10">
    <property type="entry name" value="2,3-Dihydroxybiphenyl 1,2-Dioxygenase, domain 1"/>
    <property type="match status" value="1"/>
</dbReference>
<sequence>MKNDLVKRIATVEIPVSNLKSSIEWYGNMLGMKCLVELEKAAMLSFNESKGVPTVYLVETADTNSVSFTNTNNGVVHSIIDFFTPNLEGFYNFLIDNGVEVGPLNVGPEGLGGFGFQDRDGNWISACNVVHSGQE</sequence>
<proteinExistence type="predicted"/>
<reference evidence="3" key="1">
    <citation type="submission" date="2017-08" db="EMBL/GenBank/DDBJ databases">
        <authorList>
            <person name="Huang Z."/>
        </authorList>
    </citation>
    <scope>NUCLEOTIDE SEQUENCE [LARGE SCALE GENOMIC DNA]</scope>
    <source>
        <strain evidence="3">SA5d-4</strain>
    </source>
</reference>
<evidence type="ECO:0000313" key="2">
    <source>
        <dbReference type="EMBL" id="OZM56353.1"/>
    </source>
</evidence>
<accession>A0A263BRL3</accession>